<gene>
    <name evidence="1" type="ORF">FKV24_018105</name>
</gene>
<accession>A0A507ZVV3</accession>
<dbReference type="Gene3D" id="3.40.50.300">
    <property type="entry name" value="P-loop containing nucleotide triphosphate hydrolases"/>
    <property type="match status" value="1"/>
</dbReference>
<proteinExistence type="predicted"/>
<name>A0A507ZVV3_9GAMM</name>
<evidence type="ECO:0000313" key="1">
    <source>
        <dbReference type="EMBL" id="KAB8162826.1"/>
    </source>
</evidence>
<organism evidence="1 2">
    <name type="scientific">Marilutibacter maris</name>
    <dbReference type="NCBI Taxonomy" id="1605891"/>
    <lineage>
        <taxon>Bacteria</taxon>
        <taxon>Pseudomonadati</taxon>
        <taxon>Pseudomonadota</taxon>
        <taxon>Gammaproteobacteria</taxon>
        <taxon>Lysobacterales</taxon>
        <taxon>Lysobacteraceae</taxon>
        <taxon>Marilutibacter</taxon>
    </lineage>
</organism>
<protein>
    <submittedName>
        <fullName evidence="1">Uncharacterized protein</fullName>
    </submittedName>
</protein>
<dbReference type="EMBL" id="VICD02000324">
    <property type="protein sequence ID" value="KAB8162826.1"/>
    <property type="molecule type" value="Genomic_DNA"/>
</dbReference>
<evidence type="ECO:0000313" key="2">
    <source>
        <dbReference type="Proteomes" id="UP000320431"/>
    </source>
</evidence>
<dbReference type="SUPFAM" id="SSF52540">
    <property type="entry name" value="P-loop containing nucleoside triphosphate hydrolases"/>
    <property type="match status" value="1"/>
</dbReference>
<comment type="caution">
    <text evidence="1">The sequence shown here is derived from an EMBL/GenBank/DDBJ whole genome shotgun (WGS) entry which is preliminary data.</text>
</comment>
<reference evidence="1 2" key="1">
    <citation type="submission" date="2019-10" db="EMBL/GenBank/DDBJ databases">
        <title>Lysobacter alkalisoli sp. nov., isolated from saline-alkaline soil.</title>
        <authorList>
            <person name="Sun J.-Q."/>
        </authorList>
    </citation>
    <scope>NUCLEOTIDE SEQUENCE [LARGE SCALE GENOMIC DNA]</scope>
    <source>
        <strain evidence="1 2">KCTC 42381</strain>
    </source>
</reference>
<dbReference type="RefSeq" id="WP_141483391.1">
    <property type="nucleotide sequence ID" value="NZ_VICD02000324.1"/>
</dbReference>
<dbReference type="InterPro" id="IPR027417">
    <property type="entry name" value="P-loop_NTPase"/>
</dbReference>
<dbReference type="Proteomes" id="UP000320431">
    <property type="component" value="Unassembled WGS sequence"/>
</dbReference>
<dbReference type="AlphaFoldDB" id="A0A507ZVV3"/>
<sequence length="343" mass="37204">MSPSPSHDPQFLPFRLDLVGQRVLWVRLDADRRRAAAFLDERALPAQPEGGWLPLSAWLQAAPAAVAAPADAIFHIGHCGSTLLARLLESWPSLQSLREPLPLRVLAEAWPVRGQADARLSADGAGQLLRAAWTAWSRPLPPHTRSLVKATSSCNGLAEPLLDAVPGMRAILLDLPLRPWLATLFKSPDSVNDAASAAAERLRFLRDIGLGDGLALHAMSLPEQCAMGWLAERLRFDALAAGPHAARVLRLDFEALLETPETALAAIARHLGLAEAGVPAALESPAWGRYSKAQSHEYGRRDRNHDLQLAMQRHGEAIAAGEAWVAAQARRWPDRLGPRFAAP</sequence>